<evidence type="ECO:0000256" key="2">
    <source>
        <dbReference type="ARBA" id="ARBA00004241"/>
    </source>
</evidence>
<organism evidence="9 10">
    <name type="scientific">Babesia ovata</name>
    <dbReference type="NCBI Taxonomy" id="189622"/>
    <lineage>
        <taxon>Eukaryota</taxon>
        <taxon>Sar</taxon>
        <taxon>Alveolata</taxon>
        <taxon>Apicomplexa</taxon>
        <taxon>Aconoidasida</taxon>
        <taxon>Piroplasmida</taxon>
        <taxon>Babesiidae</taxon>
        <taxon>Babesia</taxon>
    </lineage>
</organism>
<dbReference type="OrthoDB" id="365660at2759"/>
<gene>
    <name evidence="9" type="ORF">BOVATA_019810</name>
</gene>
<evidence type="ECO:0000256" key="4">
    <source>
        <dbReference type="ARBA" id="ARBA00022729"/>
    </source>
</evidence>
<dbReference type="EMBL" id="BDSA01000002">
    <property type="protein sequence ID" value="GBE60488.1"/>
    <property type="molecule type" value="Genomic_DNA"/>
</dbReference>
<comment type="subcellular location">
    <subcellularLocation>
        <location evidence="1">Cell membrane</location>
    </subcellularLocation>
    <subcellularLocation>
        <location evidence="2">Cell surface</location>
    </subcellularLocation>
</comment>
<dbReference type="InterPro" id="IPR038160">
    <property type="entry name" value="6_CYS_dom_sf"/>
</dbReference>
<dbReference type="PROSITE" id="PS51701">
    <property type="entry name" value="6_CYS"/>
    <property type="match status" value="1"/>
</dbReference>
<evidence type="ECO:0000256" key="3">
    <source>
        <dbReference type="ARBA" id="ARBA00022475"/>
    </source>
</evidence>
<name>A0A2H6KBW6_9APIC</name>
<protein>
    <recommendedName>
        <fullName evidence="8">6-Cys domain-containing protein</fullName>
    </recommendedName>
</protein>
<dbReference type="VEuPathDB" id="PiroplasmaDB:BOVATA_019810"/>
<keyword evidence="5" id="KW-0472">Membrane</keyword>
<comment type="caution">
    <text evidence="9">The sequence shown here is derived from an EMBL/GenBank/DDBJ whole genome shotgun (WGS) entry which is preliminary data.</text>
</comment>
<evidence type="ECO:0000256" key="5">
    <source>
        <dbReference type="ARBA" id="ARBA00023136"/>
    </source>
</evidence>
<evidence type="ECO:0000259" key="8">
    <source>
        <dbReference type="PROSITE" id="PS51701"/>
    </source>
</evidence>
<dbReference type="GeneID" id="39874258"/>
<sequence>MNIGYSSFATMVCPRRINDTDYIWHPHPTEDDQTQIETYVSEDWKLRSVPLSDVIVTEVPLSFVWTESNESFSILNLNLRDYEIYVINQHRMIFICGPKDLVLSDTLQRHLERINGIGRMKPLPWVSEPSLTEEIKKIGKGLGVVFLYGGHMYLPLQGCGSRPSPLFAADNEVYVDPVTGTRSCVADPMSKSRIGFICDGIIEPIDCMASLLDKNGGVVTPPRPYPYWSFNNNRPWVVANYFDKLPLTPLNGECKCIDPETGQVKARIEIRSKTEYVCDIASKIFRNRVRPIIGHWCSVVLHPGSTLTIRVPAKIVNSTATDGGFDDDINKDSPTVTLSQLPSIYEYETEFMPKDLTTLWQLIAPYGADIYDEAMYHHVVAGDALELDLFKMSQGEVKLKYHKDKPLALRSGYNSFFYHWTLVSRNENVPDKIRATINVSFAFNHEYTKVGCDRGQRHVFDQHLSENYCTNKLMSNDIGSIYECVFNLWRAEWKTGIYCSPDEELLPNNCESTAYDLSSDRIVPLPMYVRNATSYPIRGFQVFDFEFRRDIPISYACFCVDQRGYEKSRLILESYDKLSRNYVVRRKTRFRRLLPYVTLPWRKVGLLLEGLTSARVIVLRNTSKKTFRLHVGTKLLLRCGTAAELRNVGRHENITTTWLPKMPNEFHYAVTHTSHGRELVRRSHKEAVATTPGGLEVKYQEIERGPGYQTVEITSHRDAVLIYKGPVHTRHVPMRFVCGKVPETSELSIVTANAPSSDASAQPISNITEMSEEYTWTIVKVKVETTDPYMQGCGVTYESTDLFKPETPQLYDGDGQPQFGCKIDLQAANEAAFYCPAPYVLDPPICFSQVYVDGEVRSMSDLSESLVVSRSNHFVILSFDSSFVGVGETLRQTPPLECRCVTVKGVVLSTIQIENYYSK</sequence>
<evidence type="ECO:0000313" key="9">
    <source>
        <dbReference type="EMBL" id="GBE60488.1"/>
    </source>
</evidence>
<dbReference type="GO" id="GO:0005886">
    <property type="term" value="C:plasma membrane"/>
    <property type="evidence" value="ECO:0007669"/>
    <property type="project" value="UniProtKB-SubCell"/>
</dbReference>
<keyword evidence="4" id="KW-0732">Signal</keyword>
<evidence type="ECO:0000256" key="7">
    <source>
        <dbReference type="ARBA" id="ARBA00023180"/>
    </source>
</evidence>
<evidence type="ECO:0000256" key="6">
    <source>
        <dbReference type="ARBA" id="ARBA00023157"/>
    </source>
</evidence>
<reference evidence="9 10" key="1">
    <citation type="journal article" date="2017" name="BMC Genomics">
        <title>Whole-genome assembly of Babesia ovata and comparative genomics between closely related pathogens.</title>
        <authorList>
            <person name="Yamagishi J."/>
            <person name="Asada M."/>
            <person name="Hakimi H."/>
            <person name="Tanaka T.Q."/>
            <person name="Sugimoto C."/>
            <person name="Kawazu S."/>
        </authorList>
    </citation>
    <scope>NUCLEOTIDE SEQUENCE [LARGE SCALE GENOMIC DNA]</scope>
    <source>
        <strain evidence="9 10">Miyake</strain>
    </source>
</reference>
<dbReference type="Pfam" id="PF07422">
    <property type="entry name" value="s48_45"/>
    <property type="match status" value="1"/>
</dbReference>
<dbReference type="AlphaFoldDB" id="A0A2H6KBW6"/>
<proteinExistence type="predicted"/>
<feature type="domain" description="6-Cys" evidence="8">
    <location>
        <begin position="789"/>
        <end position="919"/>
    </location>
</feature>
<keyword evidence="10" id="KW-1185">Reference proteome</keyword>
<dbReference type="GO" id="GO:0009986">
    <property type="term" value="C:cell surface"/>
    <property type="evidence" value="ECO:0007669"/>
    <property type="project" value="UniProtKB-SubCell"/>
</dbReference>
<keyword evidence="3" id="KW-1003">Cell membrane</keyword>
<keyword evidence="6" id="KW-1015">Disulfide bond</keyword>
<dbReference type="Gene3D" id="2.60.40.2860">
    <property type="match status" value="1"/>
</dbReference>
<evidence type="ECO:0000256" key="1">
    <source>
        <dbReference type="ARBA" id="ARBA00004236"/>
    </source>
</evidence>
<dbReference type="RefSeq" id="XP_028866731.1">
    <property type="nucleotide sequence ID" value="XM_029010898.1"/>
</dbReference>
<dbReference type="InterPro" id="IPR010884">
    <property type="entry name" value="6_CYS_dom"/>
</dbReference>
<keyword evidence="7" id="KW-0325">Glycoprotein</keyword>
<dbReference type="Proteomes" id="UP000236319">
    <property type="component" value="Unassembled WGS sequence"/>
</dbReference>
<evidence type="ECO:0000313" key="10">
    <source>
        <dbReference type="Proteomes" id="UP000236319"/>
    </source>
</evidence>
<accession>A0A2H6KBW6</accession>